<sequence length="107" mass="12112">MWEARAVWRQRVHLTCLGGVSPRVLCDKQHTRGKIVGHFLASCRNRVVSLLLDLPKQAKRQGKSVGELLATLLSHNIPTPSTLMGWLRFNNWSQREGETPEQFVAVP</sequence>
<dbReference type="EMBL" id="CM023487">
    <property type="protein sequence ID" value="KAH6925564.1"/>
    <property type="molecule type" value="Genomic_DNA"/>
</dbReference>
<comment type="caution">
    <text evidence="1">The sequence shown here is derived from an EMBL/GenBank/DDBJ whole genome shotgun (WGS) entry which is preliminary data.</text>
</comment>
<protein>
    <submittedName>
        <fullName evidence="1">Uncharacterized protein</fullName>
    </submittedName>
</protein>
<organism evidence="1 2">
    <name type="scientific">Hyalomma asiaticum</name>
    <name type="common">Tick</name>
    <dbReference type="NCBI Taxonomy" id="266040"/>
    <lineage>
        <taxon>Eukaryota</taxon>
        <taxon>Metazoa</taxon>
        <taxon>Ecdysozoa</taxon>
        <taxon>Arthropoda</taxon>
        <taxon>Chelicerata</taxon>
        <taxon>Arachnida</taxon>
        <taxon>Acari</taxon>
        <taxon>Parasitiformes</taxon>
        <taxon>Ixodida</taxon>
        <taxon>Ixodoidea</taxon>
        <taxon>Ixodidae</taxon>
        <taxon>Hyalomminae</taxon>
        <taxon>Hyalomma</taxon>
    </lineage>
</organism>
<accession>A0ACB7RVT9</accession>
<name>A0ACB7RVT9_HYAAI</name>
<evidence type="ECO:0000313" key="2">
    <source>
        <dbReference type="Proteomes" id="UP000821845"/>
    </source>
</evidence>
<reference evidence="1" key="1">
    <citation type="submission" date="2020-05" db="EMBL/GenBank/DDBJ databases">
        <title>Large-scale comparative analyses of tick genomes elucidate their genetic diversity and vector capacities.</title>
        <authorList>
            <person name="Jia N."/>
            <person name="Wang J."/>
            <person name="Shi W."/>
            <person name="Du L."/>
            <person name="Sun Y."/>
            <person name="Zhan W."/>
            <person name="Jiang J."/>
            <person name="Wang Q."/>
            <person name="Zhang B."/>
            <person name="Ji P."/>
            <person name="Sakyi L.B."/>
            <person name="Cui X."/>
            <person name="Yuan T."/>
            <person name="Jiang B."/>
            <person name="Yang W."/>
            <person name="Lam T.T.-Y."/>
            <person name="Chang Q."/>
            <person name="Ding S."/>
            <person name="Wang X."/>
            <person name="Zhu J."/>
            <person name="Ruan X."/>
            <person name="Zhao L."/>
            <person name="Wei J."/>
            <person name="Que T."/>
            <person name="Du C."/>
            <person name="Cheng J."/>
            <person name="Dai P."/>
            <person name="Han X."/>
            <person name="Huang E."/>
            <person name="Gao Y."/>
            <person name="Liu J."/>
            <person name="Shao H."/>
            <person name="Ye R."/>
            <person name="Li L."/>
            <person name="Wei W."/>
            <person name="Wang X."/>
            <person name="Wang C."/>
            <person name="Yang T."/>
            <person name="Huo Q."/>
            <person name="Li W."/>
            <person name="Guo W."/>
            <person name="Chen H."/>
            <person name="Zhou L."/>
            <person name="Ni X."/>
            <person name="Tian J."/>
            <person name="Zhou Y."/>
            <person name="Sheng Y."/>
            <person name="Liu T."/>
            <person name="Pan Y."/>
            <person name="Xia L."/>
            <person name="Li J."/>
            <person name="Zhao F."/>
            <person name="Cao W."/>
        </authorList>
    </citation>
    <scope>NUCLEOTIDE SEQUENCE</scope>
    <source>
        <strain evidence="1">Hyas-2018</strain>
    </source>
</reference>
<gene>
    <name evidence="1" type="ORF">HPB50_007233</name>
</gene>
<evidence type="ECO:0000313" key="1">
    <source>
        <dbReference type="EMBL" id="KAH6925564.1"/>
    </source>
</evidence>
<keyword evidence="2" id="KW-1185">Reference proteome</keyword>
<dbReference type="Proteomes" id="UP000821845">
    <property type="component" value="Chromosome 7"/>
</dbReference>
<proteinExistence type="predicted"/>